<reference evidence="1" key="1">
    <citation type="journal article" date="2015" name="Proc. Natl. Acad. Sci. U.S.A.">
        <title>Networks of energetic and metabolic interactions define dynamics in microbial communities.</title>
        <authorList>
            <person name="Embree M."/>
            <person name="Liu J.K."/>
            <person name="Al-Bassam M.M."/>
            <person name="Zengler K."/>
        </authorList>
    </citation>
    <scope>NUCLEOTIDE SEQUENCE</scope>
</reference>
<gene>
    <name evidence="1" type="ORF">ASZ90_007618</name>
</gene>
<comment type="caution">
    <text evidence="1">The sequence shown here is derived from an EMBL/GenBank/DDBJ whole genome shotgun (WGS) entry which is preliminary data.</text>
</comment>
<accession>A0A0W8FPR2</accession>
<proteinExistence type="predicted"/>
<sequence length="40" mass="4457">MQNVKLILCMFLTLIFFAAICEVVLAEEKIVQLTVPNCSA</sequence>
<organism evidence="1">
    <name type="scientific">hydrocarbon metagenome</name>
    <dbReference type="NCBI Taxonomy" id="938273"/>
    <lineage>
        <taxon>unclassified sequences</taxon>
        <taxon>metagenomes</taxon>
        <taxon>ecological metagenomes</taxon>
    </lineage>
</organism>
<dbReference type="AlphaFoldDB" id="A0A0W8FPR2"/>
<evidence type="ECO:0000313" key="1">
    <source>
        <dbReference type="EMBL" id="KUG22606.1"/>
    </source>
</evidence>
<dbReference type="EMBL" id="LNQE01000952">
    <property type="protein sequence ID" value="KUG22606.1"/>
    <property type="molecule type" value="Genomic_DNA"/>
</dbReference>
<protein>
    <submittedName>
        <fullName evidence="1">Uncharacterized protein</fullName>
    </submittedName>
</protein>
<name>A0A0W8FPR2_9ZZZZ</name>